<dbReference type="Proteomes" id="UP001304419">
    <property type="component" value="Chromosome 1"/>
</dbReference>
<organism evidence="2 4">
    <name type="scientific">Pseudoalteromonas maricaloris</name>
    <dbReference type="NCBI Taxonomy" id="184924"/>
    <lineage>
        <taxon>Bacteria</taxon>
        <taxon>Pseudomonadati</taxon>
        <taxon>Pseudomonadota</taxon>
        <taxon>Gammaproteobacteria</taxon>
        <taxon>Alteromonadales</taxon>
        <taxon>Pseudoalteromonadaceae</taxon>
        <taxon>Pseudoalteromonas</taxon>
    </lineage>
</organism>
<accession>A0A8I2H3W4</accession>
<feature type="compositionally biased region" description="Acidic residues" evidence="1">
    <location>
        <begin position="58"/>
        <end position="72"/>
    </location>
</feature>
<dbReference type="EMBL" id="CP137578">
    <property type="protein sequence ID" value="WOX29489.1"/>
    <property type="molecule type" value="Genomic_DNA"/>
</dbReference>
<name>A0A8I2H3W4_9GAMM</name>
<gene>
    <name evidence="2" type="ORF">F9Y85_14880</name>
    <name evidence="3" type="ORF">R5H13_04290</name>
</gene>
<reference evidence="2" key="1">
    <citation type="submission" date="2019-10" db="EMBL/GenBank/DDBJ databases">
        <authorList>
            <person name="Paulsen S."/>
        </authorList>
    </citation>
    <scope>NUCLEOTIDE SEQUENCE</scope>
    <source>
        <strain evidence="2">LMG 19692</strain>
    </source>
</reference>
<dbReference type="EMBL" id="WEIA01000009">
    <property type="protein sequence ID" value="NLR22563.1"/>
    <property type="molecule type" value="Genomic_DNA"/>
</dbReference>
<dbReference type="RefSeq" id="WP_039491991.1">
    <property type="nucleotide sequence ID" value="NZ_CBCSDF010000014.1"/>
</dbReference>
<keyword evidence="5" id="KW-1185">Reference proteome</keyword>
<feature type="compositionally biased region" description="Basic and acidic residues" evidence="1">
    <location>
        <begin position="1"/>
        <end position="14"/>
    </location>
</feature>
<dbReference type="Proteomes" id="UP000646877">
    <property type="component" value="Unassembled WGS sequence"/>
</dbReference>
<feature type="region of interest" description="Disordered" evidence="1">
    <location>
        <begin position="1"/>
        <end position="73"/>
    </location>
</feature>
<protein>
    <submittedName>
        <fullName evidence="2">Uncharacterized protein</fullName>
    </submittedName>
</protein>
<sequence>MEPQNNHRDDKDGLEAEDNSFEENISNTEKVQLSTHEEDSANLTGDEQSKTASTTTDTENESSELEDSDEQLPGEFKQQLEDKFSYLVDADEVPAPEIDEAWFSDQFTAICKLMDNIDSSVLVIYGESFVADVSASIAAKIEREFSSEYSGTFHFRDIPQDDVLLYNPADEIFELFDRELTQGDNIRLNLQLSIHPKLCRWLIAEKNLAQLNTLISNKDAYLQICILIEEQSLDTTLALRLTSMAESFHIDWPSILINKWHDGINLDENTRQYLSDLFPTSHPRWLRKSPRVANKLCEEDVSRLADKSDEEKSNSLKALIQRALSDSQKQESEKLKAIVEHGWQKPLNKMLLAIYCCLSKRRPVRYMELRGWGYFILSEKRIRYPVIQQKKLEKNASDSAKMADSSTTITSNHQYVDADANGLWIEYFDELVDNCSLTIERHEEHGLIVAVANSSEEWLVEEFYRRYPGTIQQIYDYILGRNKLFPESEQSSDRHMTSISEANGFSQLLICVNSINSVDFPIARTLSQLLENGAQMIAAREQHIRANNNGKISRTRSEKLLNYVSFGIAFYIKAIRKSSMSVEEYKGFISEALNTVKDSNIQTELLINAFGLLADQKQFSTLDYMFEFLEHRKKQNILSAGKWWFTMRRVFAYHMRASLGERCKVLEVIGDKIKVQNEESIIVHMTYSRLWFDAIRADFSHYSGNIEESFCEIIAKQTPDSIERLLSYYNMVDPELVYHSVSEAQPVKYIANMMLFGLQSALDDPMDATFKALHDELYEIISAKYLSQVTENHHQLLHQNPLLSIKQRWQLDQTKAFDELHSSRLKIYFQYFCVASAEWASAAAGLSLEGSTQESLDTITIYLSCVNKCLESEQVHQLCAHWRDAANTLELLERETKRPDGASQHFEISYLNLKKLIRNKVKRYRKMAEYLDGLQQETVKDIAK</sequence>
<feature type="compositionally biased region" description="Polar residues" evidence="1">
    <location>
        <begin position="22"/>
        <end position="34"/>
    </location>
</feature>
<evidence type="ECO:0000313" key="2">
    <source>
        <dbReference type="EMBL" id="NLR22563.1"/>
    </source>
</evidence>
<dbReference type="AlphaFoldDB" id="A0A8I2H3W4"/>
<evidence type="ECO:0000313" key="4">
    <source>
        <dbReference type="Proteomes" id="UP000646877"/>
    </source>
</evidence>
<reference evidence="3 5" key="2">
    <citation type="submission" date="2023-10" db="EMBL/GenBank/DDBJ databases">
        <title>To unveil natural product biosynthetic capacity in Pseudoalteromonas.</title>
        <authorList>
            <person name="Wang J."/>
        </authorList>
    </citation>
    <scope>NUCLEOTIDE SEQUENCE [LARGE SCALE GENOMIC DNA]</scope>
    <source>
        <strain evidence="3 5">DSM 15914</strain>
    </source>
</reference>
<evidence type="ECO:0000313" key="5">
    <source>
        <dbReference type="Proteomes" id="UP001304419"/>
    </source>
</evidence>
<proteinExistence type="predicted"/>
<evidence type="ECO:0000256" key="1">
    <source>
        <dbReference type="SAM" id="MobiDB-lite"/>
    </source>
</evidence>
<evidence type="ECO:0000313" key="3">
    <source>
        <dbReference type="EMBL" id="WOX29489.1"/>
    </source>
</evidence>